<feature type="transmembrane region" description="Helical" evidence="1">
    <location>
        <begin position="315"/>
        <end position="333"/>
    </location>
</feature>
<keyword evidence="4" id="KW-1185">Reference proteome</keyword>
<organism evidence="3 4">
    <name type="scientific">Suillus placidus</name>
    <dbReference type="NCBI Taxonomy" id="48579"/>
    <lineage>
        <taxon>Eukaryota</taxon>
        <taxon>Fungi</taxon>
        <taxon>Dikarya</taxon>
        <taxon>Basidiomycota</taxon>
        <taxon>Agaricomycotina</taxon>
        <taxon>Agaricomycetes</taxon>
        <taxon>Agaricomycetidae</taxon>
        <taxon>Boletales</taxon>
        <taxon>Suillineae</taxon>
        <taxon>Suillaceae</taxon>
        <taxon>Suillus</taxon>
    </lineage>
</organism>
<keyword evidence="1" id="KW-1133">Transmembrane helix</keyword>
<keyword evidence="1" id="KW-0812">Transmembrane</keyword>
<keyword evidence="1" id="KW-0472">Membrane</keyword>
<feature type="transmembrane region" description="Helical" evidence="1">
    <location>
        <begin position="229"/>
        <end position="249"/>
    </location>
</feature>
<gene>
    <name evidence="3" type="ORF">EV702DRAFT_970993</name>
</gene>
<feature type="domain" description="WW" evidence="2">
    <location>
        <begin position="1"/>
        <end position="26"/>
    </location>
</feature>
<protein>
    <recommendedName>
        <fullName evidence="2">WW domain-containing protein</fullName>
    </recommendedName>
</protein>
<dbReference type="OrthoDB" id="2657661at2759"/>
<accession>A0A9P6ZU78</accession>
<dbReference type="CDD" id="cd00201">
    <property type="entry name" value="WW"/>
    <property type="match status" value="1"/>
</dbReference>
<feature type="transmembrane region" description="Helical" evidence="1">
    <location>
        <begin position="400"/>
        <end position="418"/>
    </location>
</feature>
<dbReference type="AlphaFoldDB" id="A0A9P6ZU78"/>
<feature type="transmembrane region" description="Helical" evidence="1">
    <location>
        <begin position="365"/>
        <end position="388"/>
    </location>
</feature>
<proteinExistence type="predicted"/>
<dbReference type="PROSITE" id="PS50020">
    <property type="entry name" value="WW_DOMAIN_2"/>
    <property type="match status" value="1"/>
</dbReference>
<sequence>MTVPKGWTALVHPEGARYFVNQETRTFTEMNICEQEIAEDIEYFMGYLLDELQQTIEKRNLTLDTRQVDLVVEPKSFDDESVVCCYYFVNHRDRCLFWLDDFNPKDIISECKGVQTTSHIRLAIEAQYWKHWDYFPSLCPVTQNIVDELKDMLIHATCADHLTSLQSSAAFDAIELQDHLSVVDRIKVSALSFTHLTVIHGHFEAHNHFVNYHGEDCVRLMSERSIHGWAYKPSLFMVILAPLLFFYPVAQVQELHKIFVDEVVHTARWNAFCSKFKGQLQESNLLATVLLNANVGFLAINTVDRGGRDAIQMASYMSLVTSLGSIVLGLLFVSHGRTSGQDTAMEAAVFLDRLHNRKHGMEKLAIVYSLPKALLMWGMAFFFAAFSIDWWTSGDVISRAVVGTVTSVVFVMITNSIIRTREG</sequence>
<evidence type="ECO:0000313" key="3">
    <source>
        <dbReference type="EMBL" id="KAG1776858.1"/>
    </source>
</evidence>
<name>A0A9P6ZU78_9AGAM</name>
<feature type="non-terminal residue" evidence="3">
    <location>
        <position position="423"/>
    </location>
</feature>
<dbReference type="InterPro" id="IPR001202">
    <property type="entry name" value="WW_dom"/>
</dbReference>
<evidence type="ECO:0000256" key="1">
    <source>
        <dbReference type="SAM" id="Phobius"/>
    </source>
</evidence>
<comment type="caution">
    <text evidence="3">The sequence shown here is derived from an EMBL/GenBank/DDBJ whole genome shotgun (WGS) entry which is preliminary data.</text>
</comment>
<evidence type="ECO:0000313" key="4">
    <source>
        <dbReference type="Proteomes" id="UP000714275"/>
    </source>
</evidence>
<dbReference type="EMBL" id="JABBWD010000024">
    <property type="protein sequence ID" value="KAG1776858.1"/>
    <property type="molecule type" value="Genomic_DNA"/>
</dbReference>
<evidence type="ECO:0000259" key="2">
    <source>
        <dbReference type="PROSITE" id="PS50020"/>
    </source>
</evidence>
<reference evidence="3" key="1">
    <citation type="journal article" date="2020" name="New Phytol.">
        <title>Comparative genomics reveals dynamic genome evolution in host specialist ectomycorrhizal fungi.</title>
        <authorList>
            <person name="Lofgren L.A."/>
            <person name="Nguyen N.H."/>
            <person name="Vilgalys R."/>
            <person name="Ruytinx J."/>
            <person name="Liao H.L."/>
            <person name="Branco S."/>
            <person name="Kuo A."/>
            <person name="LaButti K."/>
            <person name="Lipzen A."/>
            <person name="Andreopoulos W."/>
            <person name="Pangilinan J."/>
            <person name="Riley R."/>
            <person name="Hundley H."/>
            <person name="Na H."/>
            <person name="Barry K."/>
            <person name="Grigoriev I.V."/>
            <person name="Stajich J.E."/>
            <person name="Kennedy P.G."/>
        </authorList>
    </citation>
    <scope>NUCLEOTIDE SEQUENCE</scope>
    <source>
        <strain evidence="3">DOB743</strain>
    </source>
</reference>
<dbReference type="Proteomes" id="UP000714275">
    <property type="component" value="Unassembled WGS sequence"/>
</dbReference>